<dbReference type="RefSeq" id="WP_058962657.1">
    <property type="nucleotide sequence ID" value="NZ_CABKVM010000011.1"/>
</dbReference>
<evidence type="ECO:0000256" key="7">
    <source>
        <dbReference type="ARBA" id="ARBA00049158"/>
    </source>
</evidence>
<evidence type="ECO:0000256" key="5">
    <source>
        <dbReference type="ARBA" id="ARBA00022801"/>
    </source>
</evidence>
<dbReference type="PANTHER" id="PTHR21039:SF0">
    <property type="entry name" value="HISTIDINOL-PHOSPHATASE"/>
    <property type="match status" value="1"/>
</dbReference>
<evidence type="ECO:0000256" key="2">
    <source>
        <dbReference type="ARBA" id="ARBA00009152"/>
    </source>
</evidence>
<dbReference type="STRING" id="1650663.GCA_001486665_00118"/>
<reference evidence="10 11" key="1">
    <citation type="submission" date="2019-03" db="EMBL/GenBank/DDBJ databases">
        <title>Genomic Encyclopedia of Type Strains, Phase IV (KMG-IV): sequencing the most valuable type-strain genomes for metagenomic binning, comparative biology and taxonomic classification.</title>
        <authorList>
            <person name="Goeker M."/>
        </authorList>
    </citation>
    <scope>NUCLEOTIDE SEQUENCE [LARGE SCALE GENOMIC DNA]</scope>
    <source>
        <strain evidence="10 11">DSM 100451</strain>
    </source>
</reference>
<dbReference type="GO" id="GO:0000105">
    <property type="term" value="P:L-histidine biosynthetic process"/>
    <property type="evidence" value="ECO:0007669"/>
    <property type="project" value="UniProtKB-UniRule"/>
</dbReference>
<evidence type="ECO:0000259" key="9">
    <source>
        <dbReference type="Pfam" id="PF02811"/>
    </source>
</evidence>
<dbReference type="UniPathway" id="UPA00031">
    <property type="reaction ID" value="UER00013"/>
</dbReference>
<dbReference type="GO" id="GO:0004401">
    <property type="term" value="F:histidinol-phosphatase activity"/>
    <property type="evidence" value="ECO:0007669"/>
    <property type="project" value="UniProtKB-UniRule"/>
</dbReference>
<protein>
    <recommendedName>
        <fullName evidence="3 8">Histidinol-phosphatase</fullName>
        <shortName evidence="8">HolPase</shortName>
        <ecNumber evidence="3 8">3.1.3.15</ecNumber>
    </recommendedName>
</protein>
<accession>A0A4R1QLC1</accession>
<dbReference type="Pfam" id="PF02811">
    <property type="entry name" value="PHP"/>
    <property type="match status" value="1"/>
</dbReference>
<comment type="catalytic activity">
    <reaction evidence="7 8">
        <text>L-histidinol phosphate + H2O = L-histidinol + phosphate</text>
        <dbReference type="Rhea" id="RHEA:14465"/>
        <dbReference type="ChEBI" id="CHEBI:15377"/>
        <dbReference type="ChEBI" id="CHEBI:43474"/>
        <dbReference type="ChEBI" id="CHEBI:57699"/>
        <dbReference type="ChEBI" id="CHEBI:57980"/>
        <dbReference type="EC" id="3.1.3.15"/>
    </reaction>
</comment>
<keyword evidence="6 8" id="KW-0368">Histidine biosynthesis</keyword>
<evidence type="ECO:0000313" key="11">
    <source>
        <dbReference type="Proteomes" id="UP000295184"/>
    </source>
</evidence>
<evidence type="ECO:0000256" key="4">
    <source>
        <dbReference type="ARBA" id="ARBA00022605"/>
    </source>
</evidence>
<keyword evidence="4 8" id="KW-0028">Amino-acid biosynthesis</keyword>
<name>A0A4R1QLC1_9FIRM</name>
<dbReference type="GO" id="GO:0005737">
    <property type="term" value="C:cytoplasm"/>
    <property type="evidence" value="ECO:0007669"/>
    <property type="project" value="TreeGrafter"/>
</dbReference>
<dbReference type="SUPFAM" id="SSF89550">
    <property type="entry name" value="PHP domain-like"/>
    <property type="match status" value="1"/>
</dbReference>
<dbReference type="EMBL" id="SLUM01000021">
    <property type="protein sequence ID" value="TCL54498.1"/>
    <property type="molecule type" value="Genomic_DNA"/>
</dbReference>
<evidence type="ECO:0000256" key="8">
    <source>
        <dbReference type="RuleBase" id="RU366003"/>
    </source>
</evidence>
<gene>
    <name evidence="10" type="ORF">EDD77_1212</name>
</gene>
<keyword evidence="5 8" id="KW-0378">Hydrolase</keyword>
<evidence type="ECO:0000313" key="10">
    <source>
        <dbReference type="EMBL" id="TCL54498.1"/>
    </source>
</evidence>
<proteinExistence type="inferred from homology"/>
<dbReference type="EC" id="3.1.3.15" evidence="3 8"/>
<dbReference type="InterPro" id="IPR010140">
    <property type="entry name" value="Histidinol_P_phosphatase_HisJ"/>
</dbReference>
<evidence type="ECO:0000256" key="1">
    <source>
        <dbReference type="ARBA" id="ARBA00004970"/>
    </source>
</evidence>
<comment type="caution">
    <text evidence="10">The sequence shown here is derived from an EMBL/GenBank/DDBJ whole genome shotgun (WGS) entry which is preliminary data.</text>
</comment>
<dbReference type="Proteomes" id="UP000295184">
    <property type="component" value="Unassembled WGS sequence"/>
</dbReference>
<dbReference type="PANTHER" id="PTHR21039">
    <property type="entry name" value="HISTIDINOL PHOSPHATASE-RELATED"/>
    <property type="match status" value="1"/>
</dbReference>
<dbReference type="NCBIfam" id="TIGR01856">
    <property type="entry name" value="hisJ_fam"/>
    <property type="match status" value="1"/>
</dbReference>
<sequence>MRPYNLHTHTTFCDGDNTPEELAAAALAAGCETLGFSGHSHTGFDERYCMSPAGTRDYIRRVRQLQSEYAPKLRILLGIEQDYYSEQPAEGYDFVIGSVHYLHRHGEYLPVDEDPQWQQRIVADHYGGDYYAFAEDYFATLADVHRRTGCDIVGHFDLIAKFNEGGVLFDEAHPRYRAAALAALDRLAGEGVAFEVNTGAVAKGWRTQPYPANWLLEELQARGARLIFSSDCHKADQLLAGWQEWGSLCGPSL</sequence>
<dbReference type="InterPro" id="IPR004013">
    <property type="entry name" value="PHP_dom"/>
</dbReference>
<organism evidence="10 11">
    <name type="scientific">Allofournierella massiliensis</name>
    <dbReference type="NCBI Taxonomy" id="1650663"/>
    <lineage>
        <taxon>Bacteria</taxon>
        <taxon>Bacillati</taxon>
        <taxon>Bacillota</taxon>
        <taxon>Clostridia</taxon>
        <taxon>Eubacteriales</taxon>
        <taxon>Oscillospiraceae</taxon>
        <taxon>Allofournierella</taxon>
    </lineage>
</organism>
<dbReference type="InterPro" id="IPR016195">
    <property type="entry name" value="Pol/histidinol_Pase-like"/>
</dbReference>
<dbReference type="OrthoDB" id="9775255at2"/>
<evidence type="ECO:0000256" key="3">
    <source>
        <dbReference type="ARBA" id="ARBA00013085"/>
    </source>
</evidence>
<comment type="similarity">
    <text evidence="2 8">Belongs to the PHP hydrolase family. HisK subfamily.</text>
</comment>
<dbReference type="Gene3D" id="3.20.20.140">
    <property type="entry name" value="Metal-dependent hydrolases"/>
    <property type="match status" value="1"/>
</dbReference>
<evidence type="ECO:0000256" key="6">
    <source>
        <dbReference type="ARBA" id="ARBA00023102"/>
    </source>
</evidence>
<comment type="pathway">
    <text evidence="1 8">Amino-acid biosynthesis; L-histidine biosynthesis; L-histidine from 5-phospho-alpha-D-ribose 1-diphosphate: step 8/9.</text>
</comment>
<dbReference type="AlphaFoldDB" id="A0A4R1QLC1"/>
<feature type="domain" description="PHP" evidence="9">
    <location>
        <begin position="6"/>
        <end position="198"/>
    </location>
</feature>